<protein>
    <submittedName>
        <fullName evidence="1">Uncharacterized protein</fullName>
    </submittedName>
</protein>
<accession>A0ABV3Y6K4</accession>
<sequence length="46" mass="4612">MLPGAVQLGDGLIDAGELFERSGARHLAPLIGGEGAPELRGPTKGS</sequence>
<keyword evidence="2" id="KW-1185">Reference proteome</keyword>
<reference evidence="1 2" key="1">
    <citation type="submission" date="2024-07" db="EMBL/GenBank/DDBJ databases">
        <title>Draft Genome Sequence of Ferrimicrobium acidiphilum Strain YE2023, Isolated from a Pulp of Bioleach Reactor.</title>
        <authorList>
            <person name="Elkina Y.A."/>
            <person name="Bulaeva A.G."/>
            <person name="Beletsky A.V."/>
            <person name="Mardanov A.V."/>
        </authorList>
    </citation>
    <scope>NUCLEOTIDE SEQUENCE [LARGE SCALE GENOMIC DNA]</scope>
    <source>
        <strain evidence="1 2">YE2023</strain>
    </source>
</reference>
<gene>
    <name evidence="1" type="ORF">AB6A68_14060</name>
</gene>
<evidence type="ECO:0000313" key="1">
    <source>
        <dbReference type="EMBL" id="MEX6430940.1"/>
    </source>
</evidence>
<dbReference type="Proteomes" id="UP001560267">
    <property type="component" value="Unassembled WGS sequence"/>
</dbReference>
<dbReference type="RefSeq" id="WP_298384777.1">
    <property type="nucleotide sequence ID" value="NZ_JBFSHR010000128.1"/>
</dbReference>
<dbReference type="EMBL" id="JBFSHR010000128">
    <property type="protein sequence ID" value="MEX6430940.1"/>
    <property type="molecule type" value="Genomic_DNA"/>
</dbReference>
<organism evidence="1 2">
    <name type="scientific">Ferrimicrobium acidiphilum</name>
    <dbReference type="NCBI Taxonomy" id="121039"/>
    <lineage>
        <taxon>Bacteria</taxon>
        <taxon>Bacillati</taxon>
        <taxon>Actinomycetota</taxon>
        <taxon>Acidimicrobiia</taxon>
        <taxon>Acidimicrobiales</taxon>
        <taxon>Acidimicrobiaceae</taxon>
        <taxon>Ferrimicrobium</taxon>
    </lineage>
</organism>
<name>A0ABV3Y6K4_9ACTN</name>
<proteinExistence type="predicted"/>
<evidence type="ECO:0000313" key="2">
    <source>
        <dbReference type="Proteomes" id="UP001560267"/>
    </source>
</evidence>
<comment type="caution">
    <text evidence="1">The sequence shown here is derived from an EMBL/GenBank/DDBJ whole genome shotgun (WGS) entry which is preliminary data.</text>
</comment>